<evidence type="ECO:0000259" key="8">
    <source>
        <dbReference type="Pfam" id="PF16916"/>
    </source>
</evidence>
<evidence type="ECO:0000256" key="1">
    <source>
        <dbReference type="ARBA" id="ARBA00004141"/>
    </source>
</evidence>
<dbReference type="InterPro" id="IPR058533">
    <property type="entry name" value="Cation_efflux_TM"/>
</dbReference>
<accession>A0AAV2YKP5</accession>
<evidence type="ECO:0000313" key="9">
    <source>
        <dbReference type="EMBL" id="DAZ94495.1"/>
    </source>
</evidence>
<evidence type="ECO:0000256" key="4">
    <source>
        <dbReference type="ARBA" id="ARBA00022989"/>
    </source>
</evidence>
<comment type="caution">
    <text evidence="9">The sequence shown here is derived from an EMBL/GenBank/DDBJ whole genome shotgun (WGS) entry which is preliminary data.</text>
</comment>
<name>A0AAV2YKP5_9STRA</name>
<dbReference type="GO" id="GO:0008324">
    <property type="term" value="F:monoatomic cation transmembrane transporter activity"/>
    <property type="evidence" value="ECO:0007669"/>
    <property type="project" value="InterPro"/>
</dbReference>
<keyword evidence="4 6" id="KW-1133">Transmembrane helix</keyword>
<dbReference type="EMBL" id="DAKRPA010000248">
    <property type="protein sequence ID" value="DAZ94495.1"/>
    <property type="molecule type" value="Genomic_DNA"/>
</dbReference>
<feature type="transmembrane region" description="Helical" evidence="6">
    <location>
        <begin position="53"/>
        <end position="74"/>
    </location>
</feature>
<feature type="transmembrane region" description="Helical" evidence="6">
    <location>
        <begin position="135"/>
        <end position="160"/>
    </location>
</feature>
<evidence type="ECO:0000256" key="6">
    <source>
        <dbReference type="SAM" id="Phobius"/>
    </source>
</evidence>
<reference evidence="9" key="1">
    <citation type="submission" date="2022-11" db="EMBL/GenBank/DDBJ databases">
        <authorList>
            <person name="Morgan W.R."/>
            <person name="Tartar A."/>
        </authorList>
    </citation>
    <scope>NUCLEOTIDE SEQUENCE</scope>
    <source>
        <strain evidence="9">ARSEF 373</strain>
    </source>
</reference>
<dbReference type="Pfam" id="PF01545">
    <property type="entry name" value="Cation_efflux"/>
    <property type="match status" value="1"/>
</dbReference>
<dbReference type="Gene3D" id="1.20.1510.10">
    <property type="entry name" value="Cation efflux protein transmembrane domain"/>
    <property type="match status" value="1"/>
</dbReference>
<feature type="domain" description="Cation efflux protein transmembrane" evidence="7">
    <location>
        <begin position="28"/>
        <end position="230"/>
    </location>
</feature>
<organism evidence="9 10">
    <name type="scientific">Lagenidium giganteum</name>
    <dbReference type="NCBI Taxonomy" id="4803"/>
    <lineage>
        <taxon>Eukaryota</taxon>
        <taxon>Sar</taxon>
        <taxon>Stramenopiles</taxon>
        <taxon>Oomycota</taxon>
        <taxon>Peronosporomycetes</taxon>
        <taxon>Pythiales</taxon>
        <taxon>Pythiaceae</taxon>
    </lineage>
</organism>
<evidence type="ECO:0008006" key="11">
    <source>
        <dbReference type="Google" id="ProtNLM"/>
    </source>
</evidence>
<dbReference type="PANTHER" id="PTHR43840">
    <property type="entry name" value="MITOCHONDRIAL METAL TRANSPORTER 1-RELATED"/>
    <property type="match status" value="1"/>
</dbReference>
<feature type="transmembrane region" description="Helical" evidence="6">
    <location>
        <begin position="202"/>
        <end position="220"/>
    </location>
</feature>
<dbReference type="SUPFAM" id="SSF160240">
    <property type="entry name" value="Cation efflux protein cytoplasmic domain-like"/>
    <property type="match status" value="1"/>
</dbReference>
<dbReference type="GO" id="GO:0016020">
    <property type="term" value="C:membrane"/>
    <property type="evidence" value="ECO:0007669"/>
    <property type="project" value="UniProtKB-SubCell"/>
</dbReference>
<dbReference type="InterPro" id="IPR027469">
    <property type="entry name" value="Cation_efflux_TMD_sf"/>
</dbReference>
<evidence type="ECO:0000256" key="3">
    <source>
        <dbReference type="ARBA" id="ARBA00022692"/>
    </source>
</evidence>
<feature type="transmembrane region" description="Helical" evidence="6">
    <location>
        <begin position="25"/>
        <end position="47"/>
    </location>
</feature>
<keyword evidence="3 6" id="KW-0812">Transmembrane</keyword>
<dbReference type="Pfam" id="PF16916">
    <property type="entry name" value="ZT_dimer"/>
    <property type="match status" value="1"/>
</dbReference>
<evidence type="ECO:0000259" key="7">
    <source>
        <dbReference type="Pfam" id="PF01545"/>
    </source>
</evidence>
<dbReference type="Gene3D" id="3.30.70.1350">
    <property type="entry name" value="Cation efflux protein, cytoplasmic domain"/>
    <property type="match status" value="1"/>
</dbReference>
<keyword evidence="2" id="KW-0813">Transport</keyword>
<evidence type="ECO:0000256" key="5">
    <source>
        <dbReference type="ARBA" id="ARBA00023136"/>
    </source>
</evidence>
<dbReference type="PANTHER" id="PTHR43840:SF52">
    <property type="entry name" value="CATION EFFLUX FAMILY PROTEIN"/>
    <property type="match status" value="1"/>
</dbReference>
<proteinExistence type="predicted"/>
<keyword evidence="10" id="KW-1185">Reference proteome</keyword>
<dbReference type="InterPro" id="IPR050291">
    <property type="entry name" value="CDF_Transporter"/>
</dbReference>
<evidence type="ECO:0000313" key="10">
    <source>
        <dbReference type="Proteomes" id="UP001146120"/>
    </source>
</evidence>
<dbReference type="InterPro" id="IPR036837">
    <property type="entry name" value="Cation_efflux_CTD_sf"/>
</dbReference>
<dbReference type="SUPFAM" id="SSF161111">
    <property type="entry name" value="Cation efflux protein transmembrane domain-like"/>
    <property type="match status" value="1"/>
</dbReference>
<dbReference type="InterPro" id="IPR002524">
    <property type="entry name" value="Cation_efflux"/>
</dbReference>
<dbReference type="AlphaFoldDB" id="A0AAV2YKP5"/>
<reference evidence="9" key="2">
    <citation type="journal article" date="2023" name="Microbiol Resour">
        <title>Decontamination and Annotation of the Draft Genome Sequence of the Oomycete Lagenidium giganteum ARSEF 373.</title>
        <authorList>
            <person name="Morgan W.R."/>
            <person name="Tartar A."/>
        </authorList>
    </citation>
    <scope>NUCLEOTIDE SEQUENCE</scope>
    <source>
        <strain evidence="9">ARSEF 373</strain>
    </source>
</reference>
<comment type="subcellular location">
    <subcellularLocation>
        <location evidence="1">Membrane</location>
        <topology evidence="1">Multi-pass membrane protein</topology>
    </subcellularLocation>
</comment>
<keyword evidence="5 6" id="KW-0472">Membrane</keyword>
<feature type="domain" description="Cation efflux protein cytoplasmic" evidence="8">
    <location>
        <begin position="236"/>
        <end position="311"/>
    </location>
</feature>
<sequence>MMAKAPDTGKIRPHLPPSGRDHVSLVLQLSVATNVVIVVTMMCVAITSRSLALVSALAENMVDLFVQMLLWYIGVRLKKHGPKASERFPAGTARFEPVGIIAAASMMMLVAAFIIQESITRLVNGFVKHASEQPLQSIAALVIVTMAIVVKLLLIVYASWVLESRSSAAVQAILTDNRNDAISNAFAIAAYIAAAMKPELWWLDAGGAIFIFLFIIGSWAKLAHEQVLKLVGICAEPEFIDQMKQVCAGHHELLQLDTIRAYHSGSKYIVEVEALVPGAMTIAEAHDIGLQLQFKFEQHEDVERAFVHLDHERRDYDEHAVSREPNAIELYASGLEIEL</sequence>
<dbReference type="NCBIfam" id="TIGR01297">
    <property type="entry name" value="CDF"/>
    <property type="match status" value="1"/>
</dbReference>
<evidence type="ECO:0000256" key="2">
    <source>
        <dbReference type="ARBA" id="ARBA00022448"/>
    </source>
</evidence>
<protein>
    <recommendedName>
        <fullName evidence="11">Cation efflux protein cytoplasmic domain-containing protein</fullName>
    </recommendedName>
</protein>
<feature type="transmembrane region" description="Helical" evidence="6">
    <location>
        <begin position="95"/>
        <end position="115"/>
    </location>
</feature>
<dbReference type="Proteomes" id="UP001146120">
    <property type="component" value="Unassembled WGS sequence"/>
</dbReference>
<gene>
    <name evidence="9" type="ORF">N0F65_003429</name>
</gene>
<dbReference type="InterPro" id="IPR027470">
    <property type="entry name" value="Cation_efflux_CTD"/>
</dbReference>